<keyword evidence="1" id="KW-1133">Transmembrane helix</keyword>
<feature type="transmembrane region" description="Helical" evidence="1">
    <location>
        <begin position="275"/>
        <end position="300"/>
    </location>
</feature>
<sequence>MRKLLVISYWLLVLFLPVGFLTLHPDQVLAQGENELLPAGNVIESDYIRAANQIQIDGEIKGDAFLMGGLVTVNGKVDGDLFIAGGKVTVNGEVGNSVRIAGGDVVLNGPVGRSVLLFCGNCSVSRQATIAGSLIVAGGNADVSAPVIGKGFRYFGGRLYLNSPISNEAFVVADREFLLGPAASISGDLKYTGNSEVVVQPGATVAGHIAYEKINKDEQFPRFFGAKTIFSAYDRFRPIVDLVGFAVSALVGYVLLSLFPRFFEKVVTAIERQPYASFGWGVIVLLAIPVVAVLFALTIVGIPITLLLLIVGYVVLVMAKYLMAFFLGRRVLLARWGERRGWAMVAGLVIFYILGLVPIVGGLVKLLLMLFALGAMVLSYRHKEIFEQDALRVTSGRSPGRSRRK</sequence>
<keyword evidence="1" id="KW-0812">Transmembrane</keyword>
<gene>
    <name evidence="3" type="ORF">A2721_01405</name>
</gene>
<dbReference type="Proteomes" id="UP000177871">
    <property type="component" value="Unassembled WGS sequence"/>
</dbReference>
<reference evidence="3 4" key="1">
    <citation type="journal article" date="2016" name="Nat. Commun.">
        <title>Thousands of microbial genomes shed light on interconnected biogeochemical processes in an aquifer system.</title>
        <authorList>
            <person name="Anantharaman K."/>
            <person name="Brown C.T."/>
            <person name="Hug L.A."/>
            <person name="Sharon I."/>
            <person name="Castelle C.J."/>
            <person name="Probst A.J."/>
            <person name="Thomas B.C."/>
            <person name="Singh A."/>
            <person name="Wilkins M.J."/>
            <person name="Karaoz U."/>
            <person name="Brodie E.L."/>
            <person name="Williams K.H."/>
            <person name="Hubbard S.S."/>
            <person name="Banfield J.F."/>
        </authorList>
    </citation>
    <scope>NUCLEOTIDE SEQUENCE [LARGE SCALE GENOMIC DNA]</scope>
</reference>
<evidence type="ECO:0000313" key="4">
    <source>
        <dbReference type="Proteomes" id="UP000177871"/>
    </source>
</evidence>
<dbReference type="InterPro" id="IPR058486">
    <property type="entry name" value="DUF8173"/>
</dbReference>
<organism evidence="3 4">
    <name type="scientific">Candidatus Gottesmanbacteria bacterium RIFCSPHIGHO2_01_FULL_47_48</name>
    <dbReference type="NCBI Taxonomy" id="1798381"/>
    <lineage>
        <taxon>Bacteria</taxon>
        <taxon>Candidatus Gottesmaniibacteriota</taxon>
    </lineage>
</organism>
<proteinExistence type="predicted"/>
<feature type="transmembrane region" description="Helical" evidence="1">
    <location>
        <begin position="242"/>
        <end position="263"/>
    </location>
</feature>
<feature type="domain" description="DUF8173" evidence="2">
    <location>
        <begin position="235"/>
        <end position="382"/>
    </location>
</feature>
<comment type="caution">
    <text evidence="3">The sequence shown here is derived from an EMBL/GenBank/DDBJ whole genome shotgun (WGS) entry which is preliminary data.</text>
</comment>
<evidence type="ECO:0000256" key="1">
    <source>
        <dbReference type="SAM" id="Phobius"/>
    </source>
</evidence>
<dbReference type="AlphaFoldDB" id="A0A1F6A195"/>
<accession>A0A1F6A195</accession>
<dbReference type="Pfam" id="PF26514">
    <property type="entry name" value="DUF8173"/>
    <property type="match status" value="1"/>
</dbReference>
<evidence type="ECO:0000313" key="3">
    <source>
        <dbReference type="EMBL" id="OGG18425.1"/>
    </source>
</evidence>
<feature type="transmembrane region" description="Helical" evidence="1">
    <location>
        <begin position="306"/>
        <end position="328"/>
    </location>
</feature>
<protein>
    <recommendedName>
        <fullName evidence="2">DUF8173 domain-containing protein</fullName>
    </recommendedName>
</protein>
<feature type="transmembrane region" description="Helical" evidence="1">
    <location>
        <begin position="340"/>
        <end position="357"/>
    </location>
</feature>
<dbReference type="EMBL" id="MFJK01000014">
    <property type="protein sequence ID" value="OGG18425.1"/>
    <property type="molecule type" value="Genomic_DNA"/>
</dbReference>
<keyword evidence="1" id="KW-0472">Membrane</keyword>
<evidence type="ECO:0000259" key="2">
    <source>
        <dbReference type="Pfam" id="PF26514"/>
    </source>
</evidence>
<name>A0A1F6A195_9BACT</name>